<dbReference type="AlphaFoldDB" id="A0A8H3H4A1"/>
<organism evidence="1 2">
    <name type="scientific">Rhizoctonia solani</name>
    <dbReference type="NCBI Taxonomy" id="456999"/>
    <lineage>
        <taxon>Eukaryota</taxon>
        <taxon>Fungi</taxon>
        <taxon>Dikarya</taxon>
        <taxon>Basidiomycota</taxon>
        <taxon>Agaricomycotina</taxon>
        <taxon>Agaricomycetes</taxon>
        <taxon>Cantharellales</taxon>
        <taxon>Ceratobasidiaceae</taxon>
        <taxon>Rhizoctonia</taxon>
    </lineage>
</organism>
<sequence length="76" mass="8838">KPQSITGFWIVKEFDYSFRASKFSNLLKMCFNFMDNILILKSGNIPPSMVIVGQRQHLDPELHTGKLLRSFLNHLE</sequence>
<evidence type="ECO:0000313" key="1">
    <source>
        <dbReference type="EMBL" id="CAE6481498.1"/>
    </source>
</evidence>
<feature type="non-terminal residue" evidence="1">
    <location>
        <position position="1"/>
    </location>
</feature>
<evidence type="ECO:0000313" key="2">
    <source>
        <dbReference type="Proteomes" id="UP000663861"/>
    </source>
</evidence>
<name>A0A8H3H4A1_9AGAM</name>
<comment type="caution">
    <text evidence="1">The sequence shown here is derived from an EMBL/GenBank/DDBJ whole genome shotgun (WGS) entry which is preliminary data.</text>
</comment>
<accession>A0A8H3H4A1</accession>
<proteinExistence type="predicted"/>
<protein>
    <submittedName>
        <fullName evidence="1">Uncharacterized protein</fullName>
    </submittedName>
</protein>
<dbReference type="EMBL" id="CAJMWY010002097">
    <property type="protein sequence ID" value="CAE6481498.1"/>
    <property type="molecule type" value="Genomic_DNA"/>
</dbReference>
<dbReference type="Proteomes" id="UP000663861">
    <property type="component" value="Unassembled WGS sequence"/>
</dbReference>
<reference evidence="1" key="1">
    <citation type="submission" date="2021-01" db="EMBL/GenBank/DDBJ databases">
        <authorList>
            <person name="Kaushik A."/>
        </authorList>
    </citation>
    <scope>NUCLEOTIDE SEQUENCE</scope>
    <source>
        <strain evidence="1">AG4-RS23</strain>
    </source>
</reference>
<gene>
    <name evidence="1" type="ORF">RDB_LOCUS99158</name>
</gene>